<dbReference type="InterPro" id="IPR013107">
    <property type="entry name" value="Acyl-CoA_DH_C"/>
</dbReference>
<evidence type="ECO:0000256" key="3">
    <source>
        <dbReference type="ARBA" id="ARBA00023002"/>
    </source>
</evidence>
<sequence length="375" mass="39332">MTTTTPHTPTPVLDPAAMTESLRPAISSAAAEADRCGAIPADLRDALRAAGAFRLFTPREFGGWEAPLPVALEVYERFGYLDASVGLLVWNANFGFVGALLDPAGAARVWADGKEPVFANSGLPGTAVPVEGGYRLTGEWRIVSGIRGADWVVLVGLTPEVRLFVVPVDQVSVRDGWDVTGMRATGSHDVTADGVFVPTELVVDLGSAPHVDRPLYRGFVPALVFPGCSAVALGIARRAIDETVALVGSKPVMTGGTSAETARTQHVVATSEAAVTAAWLLLRHAARDVDAAGADVTLQQRAALRAAMSHAAEVSRQALVALHGIAGSAVLYRSNPVERVFRDGMVAVQHANHSAVFMEAAGRVRLGLQPGLPLF</sequence>
<dbReference type="Gene3D" id="1.10.540.10">
    <property type="entry name" value="Acyl-CoA dehydrogenase/oxidase, N-terminal domain"/>
    <property type="match status" value="1"/>
</dbReference>
<dbReference type="GO" id="GO:0033539">
    <property type="term" value="P:fatty acid beta-oxidation using acyl-CoA dehydrogenase"/>
    <property type="evidence" value="ECO:0007669"/>
    <property type="project" value="TreeGrafter"/>
</dbReference>
<keyword evidence="3" id="KW-0560">Oxidoreductase</keyword>
<protein>
    <submittedName>
        <fullName evidence="5">Acyl-CoA dehydrogenase</fullName>
    </submittedName>
</protein>
<gene>
    <name evidence="5" type="ORF">BEL07_22705</name>
</gene>
<keyword evidence="1" id="KW-0285">Flavoprotein</keyword>
<keyword evidence="2" id="KW-0274">FAD</keyword>
<dbReference type="SUPFAM" id="SSF47203">
    <property type="entry name" value="Acyl-CoA dehydrogenase C-terminal domain-like"/>
    <property type="match status" value="1"/>
</dbReference>
<dbReference type="Pfam" id="PF08028">
    <property type="entry name" value="Acyl-CoA_dh_2"/>
    <property type="match status" value="1"/>
</dbReference>
<dbReference type="EMBL" id="MCHX01000066">
    <property type="protein sequence ID" value="OFJ51444.1"/>
    <property type="molecule type" value="Genomic_DNA"/>
</dbReference>
<dbReference type="Gene3D" id="2.40.110.10">
    <property type="entry name" value="Butyryl-CoA Dehydrogenase, subunit A, domain 2"/>
    <property type="match status" value="1"/>
</dbReference>
<dbReference type="SUPFAM" id="SSF56645">
    <property type="entry name" value="Acyl-CoA dehydrogenase NM domain-like"/>
    <property type="match status" value="1"/>
</dbReference>
<dbReference type="AlphaFoldDB" id="A0A1E8Q0N6"/>
<evidence type="ECO:0000256" key="2">
    <source>
        <dbReference type="ARBA" id="ARBA00022827"/>
    </source>
</evidence>
<dbReference type="InterPro" id="IPR046373">
    <property type="entry name" value="Acyl-CoA_Oxase/DH_mid-dom_sf"/>
</dbReference>
<dbReference type="PANTHER" id="PTHR48083:SF5">
    <property type="entry name" value="NRGC PROTEIN"/>
    <property type="match status" value="1"/>
</dbReference>
<dbReference type="InterPro" id="IPR037069">
    <property type="entry name" value="AcylCoA_DH/ox_N_sf"/>
</dbReference>
<evidence type="ECO:0000259" key="4">
    <source>
        <dbReference type="Pfam" id="PF08028"/>
    </source>
</evidence>
<dbReference type="Gene3D" id="1.20.140.10">
    <property type="entry name" value="Butyryl-CoA Dehydrogenase, subunit A, domain 3"/>
    <property type="match status" value="1"/>
</dbReference>
<comment type="caution">
    <text evidence="5">The sequence shown here is derived from an EMBL/GenBank/DDBJ whole genome shotgun (WGS) entry which is preliminary data.</text>
</comment>
<evidence type="ECO:0000313" key="6">
    <source>
        <dbReference type="Proteomes" id="UP000178953"/>
    </source>
</evidence>
<dbReference type="InterPro" id="IPR009100">
    <property type="entry name" value="AcylCoA_DH/oxidase_NM_dom_sf"/>
</dbReference>
<dbReference type="InterPro" id="IPR050741">
    <property type="entry name" value="Acyl-CoA_dehydrogenase"/>
</dbReference>
<organism evidence="5 6">
    <name type="scientific">Mycolicibacterium grossiae</name>
    <dbReference type="NCBI Taxonomy" id="1552759"/>
    <lineage>
        <taxon>Bacteria</taxon>
        <taxon>Bacillati</taxon>
        <taxon>Actinomycetota</taxon>
        <taxon>Actinomycetes</taxon>
        <taxon>Mycobacteriales</taxon>
        <taxon>Mycobacteriaceae</taxon>
        <taxon>Mycolicibacterium</taxon>
    </lineage>
</organism>
<dbReference type="Proteomes" id="UP000178953">
    <property type="component" value="Unassembled WGS sequence"/>
</dbReference>
<evidence type="ECO:0000256" key="1">
    <source>
        <dbReference type="ARBA" id="ARBA00022630"/>
    </source>
</evidence>
<dbReference type="GO" id="GO:0005737">
    <property type="term" value="C:cytoplasm"/>
    <property type="evidence" value="ECO:0007669"/>
    <property type="project" value="TreeGrafter"/>
</dbReference>
<dbReference type="PANTHER" id="PTHR48083">
    <property type="entry name" value="MEDIUM-CHAIN SPECIFIC ACYL-COA DEHYDROGENASE, MITOCHONDRIAL-RELATED"/>
    <property type="match status" value="1"/>
</dbReference>
<proteinExistence type="predicted"/>
<dbReference type="PIRSF" id="PIRSF016578">
    <property type="entry name" value="HsaA"/>
    <property type="match status" value="1"/>
</dbReference>
<keyword evidence="6" id="KW-1185">Reference proteome</keyword>
<feature type="domain" description="Acyl-CoA dehydrogenase C-terminal" evidence="4">
    <location>
        <begin position="228"/>
        <end position="354"/>
    </location>
</feature>
<reference evidence="5 6" key="1">
    <citation type="submission" date="2016-09" db="EMBL/GenBank/DDBJ databases">
        <title>genome sequence of Mycobacterium sp. 739 SCH.</title>
        <authorList>
            <person name="Greninger A.L."/>
            <person name="Qin X."/>
            <person name="Jerome K."/>
            <person name="Vora S."/>
            <person name="Quinn K."/>
        </authorList>
    </citation>
    <scope>NUCLEOTIDE SEQUENCE [LARGE SCALE GENOMIC DNA]</scope>
    <source>
        <strain evidence="5 6">SCH</strain>
    </source>
</reference>
<dbReference type="InterPro" id="IPR036250">
    <property type="entry name" value="AcylCo_DH-like_C"/>
</dbReference>
<dbReference type="GO" id="GO:0050660">
    <property type="term" value="F:flavin adenine dinucleotide binding"/>
    <property type="evidence" value="ECO:0007669"/>
    <property type="project" value="InterPro"/>
</dbReference>
<dbReference type="GO" id="GO:0003995">
    <property type="term" value="F:acyl-CoA dehydrogenase activity"/>
    <property type="evidence" value="ECO:0007669"/>
    <property type="project" value="TreeGrafter"/>
</dbReference>
<accession>A0A1E8Q0N6</accession>
<evidence type="ECO:0000313" key="5">
    <source>
        <dbReference type="EMBL" id="OFJ51444.1"/>
    </source>
</evidence>
<name>A0A1E8Q0N6_9MYCO</name>